<dbReference type="GeneID" id="37040319"/>
<keyword evidence="3" id="KW-1185">Reference proteome</keyword>
<dbReference type="Proteomes" id="UP000245768">
    <property type="component" value="Unassembled WGS sequence"/>
</dbReference>
<evidence type="ECO:0000313" key="3">
    <source>
        <dbReference type="Proteomes" id="UP000245768"/>
    </source>
</evidence>
<proteinExistence type="predicted"/>
<dbReference type="InterPro" id="IPR024338">
    <property type="entry name" value="MID1/Yam8"/>
</dbReference>
<dbReference type="Pfam" id="PF12929">
    <property type="entry name" value="Mid1"/>
    <property type="match status" value="1"/>
</dbReference>
<dbReference type="RefSeq" id="XP_025374329.1">
    <property type="nucleotide sequence ID" value="XM_025518403.1"/>
</dbReference>
<feature type="region of interest" description="Disordered" evidence="1">
    <location>
        <begin position="1"/>
        <end position="48"/>
    </location>
</feature>
<dbReference type="GO" id="GO:0005262">
    <property type="term" value="F:calcium channel activity"/>
    <property type="evidence" value="ECO:0007669"/>
    <property type="project" value="InterPro"/>
</dbReference>
<dbReference type="EMBL" id="KZ819641">
    <property type="protein sequence ID" value="PWN87131.1"/>
    <property type="molecule type" value="Genomic_DNA"/>
</dbReference>
<dbReference type="STRING" id="215250.A0A316YD81"/>
<dbReference type="PANTHER" id="PTHR39142:SF1">
    <property type="entry name" value="AEL197CP"/>
    <property type="match status" value="1"/>
</dbReference>
<sequence length="740" mass="79205">MTTTTTIVRRHDTKGKGRMMCTASEESHGTGDCADNSEDREGRGQGTGQILTLGGIIDDERAKERAVGHRKERRRRGLSSNPFLPVTRRLFLVAILLLISLSPGVHAQDELSSAGDTQQLTSATLTTANPSSAVTISSPWRTVTIDQAEANGTVNIPNGNLLPDGVPVVTQLDVAAQEPIIFHIQPSYVVPSNPLWISATLCSGPSVAPLVVADNRTQSITSLDRPTLPRMYVSTDENNQKPGPDSLPNRGDGFGNVQYFVGGHAQLTLATEGDADDRVANGAWISIYPPETVPDASGTWNITIIVSTSLPPANVSSSAGLTFSDSDTTRALLTTSFSFQADSTPPNATVYVLPTDGEHSLPMSESYNSSFCALESAFQAFNSTPNPGAPAINATITSRGSTQLDAGDERRLQYELTGLQPSTNYTAWLIEHTETDITSPNSTTSTSFMATTVWPAIKFTTKNNENCRLVYDVSFCPQVAYSIPVGPTVSTDRALSVINETFAPNFLNFSRTVDTFPCGSMEQGNYSPVKTCDDCKRAYQDWLCSVTMPRCTDTLGSTSSEQSVTNTSSLTAAYTNVYNLTGKETALNTELLPYIVDRGGSHGSKSRRSYIENELEVTSAYGEVLPCIYTCFFVSRSCPSPLVQWACPIWDVSAQIDYGTFADSGQLGLGAGENGGAGTLDGQRFGGPSRYVAQDGFGKTYCNSLGVDLRLREENGAGRLARTASSMAVAGVMGAALFFI</sequence>
<reference evidence="2" key="1">
    <citation type="journal article" date="2018" name="Mol. Biol. Evol.">
        <title>Broad Genomic Sampling Reveals a Smut Pathogenic Ancestry of the Fungal Clade Ustilaginomycotina.</title>
        <authorList>
            <person name="Kijpornyongpan T."/>
            <person name="Mondo S.J."/>
            <person name="Barry K."/>
            <person name="Sandor L."/>
            <person name="Lee J."/>
            <person name="Lipzen A."/>
            <person name="Pangilinan J."/>
            <person name="LaButti K."/>
            <person name="Hainaut M."/>
            <person name="Henrissat B."/>
            <person name="Grigoriev I.V."/>
            <person name="Spatafora J.W."/>
            <person name="Aime M.C."/>
        </authorList>
    </citation>
    <scope>NUCLEOTIDE SEQUENCE [LARGE SCALE GENOMIC DNA]</scope>
    <source>
        <strain evidence="2">MCA 4198</strain>
    </source>
</reference>
<dbReference type="AlphaFoldDB" id="A0A316YD81"/>
<dbReference type="FunCoup" id="A0A316YD81">
    <property type="interactions" value="74"/>
</dbReference>
<dbReference type="GO" id="GO:0098703">
    <property type="term" value="P:calcium ion import across plasma membrane"/>
    <property type="evidence" value="ECO:0007669"/>
    <property type="project" value="InterPro"/>
</dbReference>
<protein>
    <recommendedName>
        <fullName evidence="4">FZ domain-containing protein</fullName>
    </recommendedName>
</protein>
<dbReference type="InParanoid" id="A0A316YD81"/>
<gene>
    <name evidence="2" type="ORF">FA10DRAFT_195611</name>
</gene>
<dbReference type="OrthoDB" id="5405745at2759"/>
<evidence type="ECO:0000313" key="2">
    <source>
        <dbReference type="EMBL" id="PWN87131.1"/>
    </source>
</evidence>
<dbReference type="PANTHER" id="PTHR39142">
    <property type="entry name" value="MID1P"/>
    <property type="match status" value="1"/>
</dbReference>
<accession>A0A316YD81</accession>
<organism evidence="2 3">
    <name type="scientific">Acaromyces ingoldii</name>
    <dbReference type="NCBI Taxonomy" id="215250"/>
    <lineage>
        <taxon>Eukaryota</taxon>
        <taxon>Fungi</taxon>
        <taxon>Dikarya</taxon>
        <taxon>Basidiomycota</taxon>
        <taxon>Ustilaginomycotina</taxon>
        <taxon>Exobasidiomycetes</taxon>
        <taxon>Exobasidiales</taxon>
        <taxon>Cryptobasidiaceae</taxon>
        <taxon>Acaromyces</taxon>
    </lineage>
</organism>
<name>A0A316YD81_9BASI</name>
<evidence type="ECO:0008006" key="4">
    <source>
        <dbReference type="Google" id="ProtNLM"/>
    </source>
</evidence>
<evidence type="ECO:0000256" key="1">
    <source>
        <dbReference type="SAM" id="MobiDB-lite"/>
    </source>
</evidence>